<gene>
    <name evidence="5" type="ORF">ARMGADRAFT_869377</name>
</gene>
<dbReference type="InParanoid" id="A0A2H3D3P1"/>
<dbReference type="GO" id="GO:0000978">
    <property type="term" value="F:RNA polymerase II cis-regulatory region sequence-specific DNA binding"/>
    <property type="evidence" value="ECO:0007669"/>
    <property type="project" value="TreeGrafter"/>
</dbReference>
<dbReference type="InterPro" id="IPR009071">
    <property type="entry name" value="HMG_box_dom"/>
</dbReference>
<evidence type="ECO:0000256" key="2">
    <source>
        <dbReference type="ARBA" id="ARBA00023242"/>
    </source>
</evidence>
<dbReference type="OrthoDB" id="6247875at2759"/>
<dbReference type="CDD" id="cd01389">
    <property type="entry name" value="HMG-box_ROX1-like"/>
    <property type="match status" value="1"/>
</dbReference>
<dbReference type="PANTHER" id="PTHR45789">
    <property type="entry name" value="FI18025P1"/>
    <property type="match status" value="1"/>
</dbReference>
<dbReference type="AlphaFoldDB" id="A0A2H3D3P1"/>
<protein>
    <recommendedName>
        <fullName evidence="4">HMG box domain-containing protein</fullName>
    </recommendedName>
</protein>
<dbReference type="Pfam" id="PF00505">
    <property type="entry name" value="HMG_box"/>
    <property type="match status" value="1"/>
</dbReference>
<dbReference type="Gene3D" id="1.10.30.10">
    <property type="entry name" value="High mobility group box domain"/>
    <property type="match status" value="1"/>
</dbReference>
<accession>A0A2H3D3P1</accession>
<evidence type="ECO:0000259" key="4">
    <source>
        <dbReference type="PROSITE" id="PS50118"/>
    </source>
</evidence>
<dbReference type="EMBL" id="KZ293673">
    <property type="protein sequence ID" value="PBK88364.1"/>
    <property type="molecule type" value="Genomic_DNA"/>
</dbReference>
<feature type="DNA-binding region" description="HMG box" evidence="3">
    <location>
        <begin position="1"/>
        <end position="70"/>
    </location>
</feature>
<sequence length="71" mass="8549">IPRPRNAFILFRCDFVHQKRVPPSVESNSCNLSRIAAFVWRGMTDIQQQPWRMLEEQEKIEHAILYPDYKF</sequence>
<dbReference type="OMA" id="WREMSKE"/>
<name>A0A2H3D3P1_ARMGA</name>
<dbReference type="InterPro" id="IPR051356">
    <property type="entry name" value="SOX/SOX-like_TF"/>
</dbReference>
<organism evidence="5 6">
    <name type="scientific">Armillaria gallica</name>
    <name type="common">Bulbous honey fungus</name>
    <name type="synonym">Armillaria bulbosa</name>
    <dbReference type="NCBI Taxonomy" id="47427"/>
    <lineage>
        <taxon>Eukaryota</taxon>
        <taxon>Fungi</taxon>
        <taxon>Dikarya</taxon>
        <taxon>Basidiomycota</taxon>
        <taxon>Agaricomycotina</taxon>
        <taxon>Agaricomycetes</taxon>
        <taxon>Agaricomycetidae</taxon>
        <taxon>Agaricales</taxon>
        <taxon>Marasmiineae</taxon>
        <taxon>Physalacriaceae</taxon>
        <taxon>Armillaria</taxon>
    </lineage>
</organism>
<feature type="non-terminal residue" evidence="5">
    <location>
        <position position="71"/>
    </location>
</feature>
<reference evidence="6" key="1">
    <citation type="journal article" date="2017" name="Nat. Ecol. Evol.">
        <title>Genome expansion and lineage-specific genetic innovations in the forest pathogenic fungi Armillaria.</title>
        <authorList>
            <person name="Sipos G."/>
            <person name="Prasanna A.N."/>
            <person name="Walter M.C."/>
            <person name="O'Connor E."/>
            <person name="Balint B."/>
            <person name="Krizsan K."/>
            <person name="Kiss B."/>
            <person name="Hess J."/>
            <person name="Varga T."/>
            <person name="Slot J."/>
            <person name="Riley R."/>
            <person name="Boka B."/>
            <person name="Rigling D."/>
            <person name="Barry K."/>
            <person name="Lee J."/>
            <person name="Mihaltcheva S."/>
            <person name="LaButti K."/>
            <person name="Lipzen A."/>
            <person name="Waldron R."/>
            <person name="Moloney N.M."/>
            <person name="Sperisen C."/>
            <person name="Kredics L."/>
            <person name="Vagvoelgyi C."/>
            <person name="Patrignani A."/>
            <person name="Fitzpatrick D."/>
            <person name="Nagy I."/>
            <person name="Doyle S."/>
            <person name="Anderson J.B."/>
            <person name="Grigoriev I.V."/>
            <person name="Gueldener U."/>
            <person name="Muensterkoetter M."/>
            <person name="Nagy L.G."/>
        </authorList>
    </citation>
    <scope>NUCLEOTIDE SEQUENCE [LARGE SCALE GENOMIC DNA]</scope>
    <source>
        <strain evidence="6">Ar21-2</strain>
    </source>
</reference>
<evidence type="ECO:0000313" key="6">
    <source>
        <dbReference type="Proteomes" id="UP000217790"/>
    </source>
</evidence>
<evidence type="ECO:0000256" key="1">
    <source>
        <dbReference type="ARBA" id="ARBA00023125"/>
    </source>
</evidence>
<feature type="domain" description="HMG box" evidence="4">
    <location>
        <begin position="1"/>
        <end position="70"/>
    </location>
</feature>
<dbReference type="InterPro" id="IPR036910">
    <property type="entry name" value="HMG_box_dom_sf"/>
</dbReference>
<feature type="non-terminal residue" evidence="5">
    <location>
        <position position="1"/>
    </location>
</feature>
<dbReference type="STRING" id="47427.A0A2H3D3P1"/>
<keyword evidence="1 3" id="KW-0238">DNA-binding</keyword>
<evidence type="ECO:0000256" key="3">
    <source>
        <dbReference type="PROSITE-ProRule" id="PRU00267"/>
    </source>
</evidence>
<dbReference type="PROSITE" id="PS50118">
    <property type="entry name" value="HMG_BOX_2"/>
    <property type="match status" value="1"/>
</dbReference>
<proteinExistence type="predicted"/>
<keyword evidence="2 3" id="KW-0539">Nucleus</keyword>
<dbReference type="GO" id="GO:0005634">
    <property type="term" value="C:nucleus"/>
    <property type="evidence" value="ECO:0007669"/>
    <property type="project" value="UniProtKB-UniRule"/>
</dbReference>
<dbReference type="Proteomes" id="UP000217790">
    <property type="component" value="Unassembled WGS sequence"/>
</dbReference>
<dbReference type="PANTHER" id="PTHR45789:SF2">
    <property type="entry name" value="FI18025P1"/>
    <property type="match status" value="1"/>
</dbReference>
<evidence type="ECO:0000313" key="5">
    <source>
        <dbReference type="EMBL" id="PBK88364.1"/>
    </source>
</evidence>
<keyword evidence="6" id="KW-1185">Reference proteome</keyword>
<dbReference type="SUPFAM" id="SSF47095">
    <property type="entry name" value="HMG-box"/>
    <property type="match status" value="1"/>
</dbReference>
<dbReference type="GO" id="GO:0000981">
    <property type="term" value="F:DNA-binding transcription factor activity, RNA polymerase II-specific"/>
    <property type="evidence" value="ECO:0007669"/>
    <property type="project" value="TreeGrafter"/>
</dbReference>